<evidence type="ECO:0000313" key="2">
    <source>
        <dbReference type="EMBL" id="OAY83048.1"/>
    </source>
</evidence>
<reference evidence="2 3" key="1">
    <citation type="journal article" date="2016" name="DNA Res.">
        <title>The draft genome of MD-2 pineapple using hybrid error correction of long reads.</title>
        <authorList>
            <person name="Redwan R.M."/>
            <person name="Saidin A."/>
            <person name="Kumar S.V."/>
        </authorList>
    </citation>
    <scope>NUCLEOTIDE SEQUENCE [LARGE SCALE GENOMIC DNA]</scope>
    <source>
        <strain evidence="3">cv. MD2</strain>
        <tissue evidence="2">Leaf</tissue>
    </source>
</reference>
<feature type="region of interest" description="Disordered" evidence="1">
    <location>
        <begin position="497"/>
        <end position="649"/>
    </location>
</feature>
<dbReference type="PANTHER" id="PTHR46658:SF1">
    <property type="entry name" value="CYS OR MET METABOLISM PYRIDOXAL-PHOSPHATE-DEPENDENT ENZYME"/>
    <property type="match status" value="1"/>
</dbReference>
<dbReference type="STRING" id="4615.A0A199W1F7"/>
<sequence length="649" mass="68934">MALSISASTWPAPLRRGPSSAHHAQQRRSGPPRPRGHLSCTAPFVPEVSEALETLYSEFRAVDNMVAHNSARVLKAFKNARVGPHHFGGCTGYGHDDGGGRDALDCAFAEIVGAESAIVRSQFFSGTHAITCALFALLRPGNELLAVAGAPYDTLEEVIGIRHSSNTGSLKDFGVTYREVPLAADGGLDWDTLANAVRPQTRCALIQRSCGYSWRRSLSIMEIQKAMQNMNCMVMVDNCYGEFVETSEPPIVGADLIAGSFIKNPGGTIAPCGGYVAGKREWVEAAAARLSAPGLGIDCGSTPGHVMRALFQGLFLSPQMVGEAMKGGMLIAQVMKSKGYKVQPLPLDPHHDTVQAVELGSRERLIAFCEAVQRSSPIASFVKPTAGHTPGYASEVIFADGTFIDGSTSELSCDGPLREPYAVFCQGGTHWTQWALVLGEVLKETRDCASCRPSPGVTPCSGDLPRRPPPSPAPPLPPRAASAAHAELRLSWVAAAASAPPSPGNPSADVPRAPAPLPAGRRRPSAPPPPPRPAAAAQPEPELKSCAASSQRRRHFGPPRGNSPDLLQPASAVPELPGRRRGRSNLWNPSPISCGLGLLRRRRRRFQPPPEVSTVFLTSLSPDSGPRARRRAAGGRPEQGCSGQARNRA</sequence>
<accession>A0A199W1F7</accession>
<dbReference type="SUPFAM" id="SSF53383">
    <property type="entry name" value="PLP-dependent transferases"/>
    <property type="match status" value="1"/>
</dbReference>
<dbReference type="InterPro" id="IPR009651">
    <property type="entry name" value="Met_g_lyase_put"/>
</dbReference>
<organism evidence="2 3">
    <name type="scientific">Ananas comosus</name>
    <name type="common">Pineapple</name>
    <name type="synonym">Ananas ananas</name>
    <dbReference type="NCBI Taxonomy" id="4615"/>
    <lineage>
        <taxon>Eukaryota</taxon>
        <taxon>Viridiplantae</taxon>
        <taxon>Streptophyta</taxon>
        <taxon>Embryophyta</taxon>
        <taxon>Tracheophyta</taxon>
        <taxon>Spermatophyta</taxon>
        <taxon>Magnoliopsida</taxon>
        <taxon>Liliopsida</taxon>
        <taxon>Poales</taxon>
        <taxon>Bromeliaceae</taxon>
        <taxon>Bromelioideae</taxon>
        <taxon>Ananas</taxon>
    </lineage>
</organism>
<feature type="region of interest" description="Disordered" evidence="1">
    <location>
        <begin position="451"/>
        <end position="483"/>
    </location>
</feature>
<gene>
    <name evidence="2" type="ORF">ACMD2_23736</name>
</gene>
<dbReference type="Gene3D" id="3.40.640.10">
    <property type="entry name" value="Type I PLP-dependent aspartate aminotransferase-like (Major domain)"/>
    <property type="match status" value="1"/>
</dbReference>
<dbReference type="AlphaFoldDB" id="A0A199W1F7"/>
<evidence type="ECO:0000256" key="1">
    <source>
        <dbReference type="SAM" id="MobiDB-lite"/>
    </source>
</evidence>
<dbReference type="Gene3D" id="3.90.1150.60">
    <property type="entry name" value="Methioning gamme-lyase, C-terminal domain"/>
    <property type="match status" value="2"/>
</dbReference>
<dbReference type="PANTHER" id="PTHR46658">
    <property type="entry name" value="CYS OR MET METABOLISM PYRIDOXAL-PHOSPHATE-DEPENDENT ENZYME"/>
    <property type="match status" value="1"/>
</dbReference>
<dbReference type="EMBL" id="LSRQ01000404">
    <property type="protein sequence ID" value="OAY83048.1"/>
    <property type="molecule type" value="Genomic_DNA"/>
</dbReference>
<feature type="compositionally biased region" description="Low complexity" evidence="1">
    <location>
        <begin position="497"/>
        <end position="512"/>
    </location>
</feature>
<evidence type="ECO:0000313" key="3">
    <source>
        <dbReference type="Proteomes" id="UP000092600"/>
    </source>
</evidence>
<protein>
    <submittedName>
        <fullName evidence="2">Uncharacterized protein YnbB</fullName>
    </submittedName>
</protein>
<name>A0A199W1F7_ANACO</name>
<dbReference type="Pfam" id="PF06838">
    <property type="entry name" value="Met_gamma_lyase"/>
    <property type="match status" value="1"/>
</dbReference>
<feature type="region of interest" description="Disordered" evidence="1">
    <location>
        <begin position="1"/>
        <end position="40"/>
    </location>
</feature>
<feature type="compositionally biased region" description="Pro residues" evidence="1">
    <location>
        <begin position="467"/>
        <end position="478"/>
    </location>
</feature>
<dbReference type="InterPro" id="IPR015424">
    <property type="entry name" value="PyrdxlP-dep_Trfase"/>
</dbReference>
<dbReference type="Proteomes" id="UP000092600">
    <property type="component" value="Unassembled WGS sequence"/>
</dbReference>
<dbReference type="InterPro" id="IPR015421">
    <property type="entry name" value="PyrdxlP-dep_Trfase_major"/>
</dbReference>
<comment type="caution">
    <text evidence="2">The sequence shown here is derived from an EMBL/GenBank/DDBJ whole genome shotgun (WGS) entry which is preliminary data.</text>
</comment>
<proteinExistence type="predicted"/>